<evidence type="ECO:0000259" key="2">
    <source>
        <dbReference type="PROSITE" id="PS51857"/>
    </source>
</evidence>
<dbReference type="OrthoDB" id="1493235at2"/>
<reference evidence="3 4" key="1">
    <citation type="submission" date="2017-11" db="EMBL/GenBank/DDBJ databases">
        <title>Genomic Encyclopedia of Archaeal and Bacterial Type Strains, Phase II (KMG-II): From Individual Species to Whole Genera.</title>
        <authorList>
            <person name="Goeker M."/>
        </authorList>
    </citation>
    <scope>NUCLEOTIDE SEQUENCE [LARGE SCALE GENOMIC DNA]</scope>
    <source>
        <strain evidence="3 4">DSM 28175</strain>
    </source>
</reference>
<keyword evidence="4" id="KW-1185">Reference proteome</keyword>
<dbReference type="Proteomes" id="UP000242687">
    <property type="component" value="Unassembled WGS sequence"/>
</dbReference>
<sequence length="147" mass="16535">MARSNETFSKKEKEKKKAKKQLDKKEKAAERKANAVKGGDLSDMMAYVDQDGNITSTPQTLQKSVVSADEIRIATPKQVNIPGEQPTGVISFYNTDKGYGFIRDNQTRENIFFHVNNLQFQAKENDKVKYFTEKGPKGLSATKIEKA</sequence>
<accession>A0A2H9VTY5</accession>
<evidence type="ECO:0000313" key="4">
    <source>
        <dbReference type="Proteomes" id="UP000242687"/>
    </source>
</evidence>
<dbReference type="CDD" id="cd04458">
    <property type="entry name" value="CSP_CDS"/>
    <property type="match status" value="1"/>
</dbReference>
<dbReference type="SUPFAM" id="SSF50249">
    <property type="entry name" value="Nucleic acid-binding proteins"/>
    <property type="match status" value="1"/>
</dbReference>
<feature type="region of interest" description="Disordered" evidence="1">
    <location>
        <begin position="1"/>
        <end position="37"/>
    </location>
</feature>
<dbReference type="InterPro" id="IPR002059">
    <property type="entry name" value="CSP_DNA-bd"/>
</dbReference>
<protein>
    <submittedName>
        <fullName evidence="3">Cold shock CspA family protein</fullName>
    </submittedName>
</protein>
<dbReference type="GO" id="GO:0003676">
    <property type="term" value="F:nucleic acid binding"/>
    <property type="evidence" value="ECO:0007669"/>
    <property type="project" value="InterPro"/>
</dbReference>
<proteinExistence type="predicted"/>
<dbReference type="SMART" id="SM00357">
    <property type="entry name" value="CSP"/>
    <property type="match status" value="1"/>
</dbReference>
<dbReference type="RefSeq" id="WP_100340493.1">
    <property type="nucleotide sequence ID" value="NZ_PGFJ01000001.1"/>
</dbReference>
<feature type="compositionally biased region" description="Basic and acidic residues" evidence="1">
    <location>
        <begin position="20"/>
        <end position="33"/>
    </location>
</feature>
<name>A0A2H9VTY5_9SPHI</name>
<dbReference type="InterPro" id="IPR011129">
    <property type="entry name" value="CSD"/>
</dbReference>
<dbReference type="InterPro" id="IPR012340">
    <property type="entry name" value="NA-bd_OB-fold"/>
</dbReference>
<dbReference type="GO" id="GO:0005829">
    <property type="term" value="C:cytosol"/>
    <property type="evidence" value="ECO:0007669"/>
    <property type="project" value="UniProtKB-ARBA"/>
</dbReference>
<dbReference type="AlphaFoldDB" id="A0A2H9VTY5"/>
<evidence type="ECO:0000256" key="1">
    <source>
        <dbReference type="SAM" id="MobiDB-lite"/>
    </source>
</evidence>
<gene>
    <name evidence="3" type="ORF">CLV57_1304</name>
</gene>
<organism evidence="3 4">
    <name type="scientific">Mucilaginibacter auburnensis</name>
    <dbReference type="NCBI Taxonomy" id="1457233"/>
    <lineage>
        <taxon>Bacteria</taxon>
        <taxon>Pseudomonadati</taxon>
        <taxon>Bacteroidota</taxon>
        <taxon>Sphingobacteriia</taxon>
        <taxon>Sphingobacteriales</taxon>
        <taxon>Sphingobacteriaceae</taxon>
        <taxon>Mucilaginibacter</taxon>
    </lineage>
</organism>
<dbReference type="Pfam" id="PF00313">
    <property type="entry name" value="CSD"/>
    <property type="match status" value="1"/>
</dbReference>
<dbReference type="PROSITE" id="PS51857">
    <property type="entry name" value="CSD_2"/>
    <property type="match status" value="1"/>
</dbReference>
<evidence type="ECO:0000313" key="3">
    <source>
        <dbReference type="EMBL" id="PJJ84293.1"/>
    </source>
</evidence>
<feature type="domain" description="CSD" evidence="2">
    <location>
        <begin position="85"/>
        <end position="146"/>
    </location>
</feature>
<comment type="caution">
    <text evidence="3">The sequence shown here is derived from an EMBL/GenBank/DDBJ whole genome shotgun (WGS) entry which is preliminary data.</text>
</comment>
<dbReference type="Gene3D" id="2.40.50.140">
    <property type="entry name" value="Nucleic acid-binding proteins"/>
    <property type="match status" value="1"/>
</dbReference>
<dbReference type="EMBL" id="PGFJ01000001">
    <property type="protein sequence ID" value="PJJ84293.1"/>
    <property type="molecule type" value="Genomic_DNA"/>
</dbReference>